<comment type="caution">
    <text evidence="1">The sequence shown here is derived from an EMBL/GenBank/DDBJ whole genome shotgun (WGS) entry which is preliminary data.</text>
</comment>
<dbReference type="EMBL" id="JBHUJB010000061">
    <property type="protein sequence ID" value="MFD2160016.1"/>
    <property type="molecule type" value="Genomic_DNA"/>
</dbReference>
<proteinExistence type="predicted"/>
<evidence type="ECO:0000313" key="2">
    <source>
        <dbReference type="Proteomes" id="UP001597389"/>
    </source>
</evidence>
<reference evidence="2" key="1">
    <citation type="journal article" date="2019" name="Int. J. Syst. Evol. Microbiol.">
        <title>The Global Catalogue of Microorganisms (GCM) 10K type strain sequencing project: providing services to taxonomists for standard genome sequencing and annotation.</title>
        <authorList>
            <consortium name="The Broad Institute Genomics Platform"/>
            <consortium name="The Broad Institute Genome Sequencing Center for Infectious Disease"/>
            <person name="Wu L."/>
            <person name="Ma J."/>
        </authorList>
    </citation>
    <scope>NUCLEOTIDE SEQUENCE [LARGE SCALE GENOMIC DNA]</scope>
    <source>
        <strain evidence="2">CCUG 57942</strain>
    </source>
</reference>
<dbReference type="RefSeq" id="WP_377178539.1">
    <property type="nucleotide sequence ID" value="NZ_JBHUJB010000061.1"/>
</dbReference>
<keyword evidence="2" id="KW-1185">Reference proteome</keyword>
<evidence type="ECO:0000313" key="1">
    <source>
        <dbReference type="EMBL" id="MFD2160016.1"/>
    </source>
</evidence>
<gene>
    <name evidence="1" type="ORF">ACFSW8_14000</name>
</gene>
<sequence>MLSSELPATTHEELLALQKNSATKQPVHDKKKPKYEKVNLPSLLERSDILSNGNIWTLVPKNAILYVPQRLQSKVVSAPNGKFVNWQTFLTKNPAWLSTHPVSLKNSSGSDKIDFETFEPVKQRGKIIVAVHNKGPISVTPGTIEMTKTK</sequence>
<organism evidence="1 2">
    <name type="scientific">Rubritalea tangerina</name>
    <dbReference type="NCBI Taxonomy" id="430798"/>
    <lineage>
        <taxon>Bacteria</taxon>
        <taxon>Pseudomonadati</taxon>
        <taxon>Verrucomicrobiota</taxon>
        <taxon>Verrucomicrobiia</taxon>
        <taxon>Verrucomicrobiales</taxon>
        <taxon>Rubritaleaceae</taxon>
        <taxon>Rubritalea</taxon>
    </lineage>
</organism>
<accession>A0ABW4ZDE2</accession>
<name>A0ABW4ZDE2_9BACT</name>
<dbReference type="Proteomes" id="UP001597389">
    <property type="component" value="Unassembled WGS sequence"/>
</dbReference>
<protein>
    <submittedName>
        <fullName evidence="1">Uncharacterized protein</fullName>
    </submittedName>
</protein>